<evidence type="ECO:0000313" key="1">
    <source>
        <dbReference type="EMBL" id="AHG65829.1"/>
    </source>
</evidence>
<proteinExistence type="predicted"/>
<dbReference type="AlphaFoldDB" id="W0PFP4"/>
<gene>
    <name evidence="1" type="ORF">MIM_c37720</name>
</gene>
<reference evidence="1 2" key="1">
    <citation type="journal article" date="2014" name="Microbiology">
        <title>Unravelling the complete genome sequence of Advenella mimigardefordensis strain DPN7T and novel insights in the catabolism of the xenobiotic polythioester precursor 3,3'-dithiodipropionate.</title>
        <authorList>
            <person name="Wubbeler J.H."/>
            <person name="Hiessl S."/>
            <person name="Schuldes J."/>
            <person name="Thurmer A."/>
            <person name="Daniel R."/>
            <person name="Steinbuchel A."/>
        </authorList>
    </citation>
    <scope>NUCLEOTIDE SEQUENCE [LARGE SCALE GENOMIC DNA]</scope>
    <source>
        <strain evidence="2">DSM 17166 / LMG 22922 / DPN7</strain>
    </source>
</reference>
<evidence type="ECO:0000313" key="2">
    <source>
        <dbReference type="Proteomes" id="UP000019095"/>
    </source>
</evidence>
<protein>
    <submittedName>
        <fullName evidence="1">Putative transposase-like protein</fullName>
    </submittedName>
</protein>
<dbReference type="HOGENOM" id="CLU_3339041_0_0_4"/>
<sequence length="37" mass="3929">MLAVRRLHTGSLQWLGADGQPEQLTAEQASALVIGLP</sequence>
<dbReference type="PATRIC" id="fig|1247726.3.peg.4165"/>
<dbReference type="Proteomes" id="UP000019095">
    <property type="component" value="Chromosome"/>
</dbReference>
<dbReference type="EMBL" id="CP003915">
    <property type="protein sequence ID" value="AHG65829.1"/>
    <property type="molecule type" value="Genomic_DNA"/>
</dbReference>
<name>W0PFP4_ADVMD</name>
<accession>W0PFP4</accession>
<keyword evidence="2" id="KW-1185">Reference proteome</keyword>
<dbReference type="KEGG" id="amim:MIM_c37720"/>
<organism evidence="1 2">
    <name type="scientific">Advenella mimigardefordensis (strain DSM 17166 / LMG 22922 / DPN7)</name>
    <dbReference type="NCBI Taxonomy" id="1247726"/>
    <lineage>
        <taxon>Bacteria</taxon>
        <taxon>Pseudomonadati</taxon>
        <taxon>Pseudomonadota</taxon>
        <taxon>Betaproteobacteria</taxon>
        <taxon>Burkholderiales</taxon>
        <taxon>Alcaligenaceae</taxon>
    </lineage>
</organism>